<dbReference type="Gene3D" id="3.40.640.10">
    <property type="entry name" value="Type I PLP-dependent aspartate aminotransferase-like (Major domain)"/>
    <property type="match status" value="1"/>
</dbReference>
<dbReference type="GO" id="GO:0008732">
    <property type="term" value="F:L-allo-threonine aldolase activity"/>
    <property type="evidence" value="ECO:0007669"/>
    <property type="project" value="TreeGrafter"/>
</dbReference>
<protein>
    <submittedName>
        <fullName evidence="8">Threonine aldolase</fullName>
    </submittedName>
</protein>
<comment type="cofactor">
    <cofactor evidence="1">
        <name>pyridoxal 5'-phosphate</name>
        <dbReference type="ChEBI" id="CHEBI:597326"/>
    </cofactor>
</comment>
<evidence type="ECO:0000256" key="6">
    <source>
        <dbReference type="PIRSR" id="PIRSR017617-1"/>
    </source>
</evidence>
<evidence type="ECO:0000313" key="8">
    <source>
        <dbReference type="EMBL" id="AOK20734.1"/>
    </source>
</evidence>
<dbReference type="FunFam" id="3.40.640.10:FF:000030">
    <property type="entry name" value="Low-specificity L-threonine aldolase"/>
    <property type="match status" value="1"/>
</dbReference>
<dbReference type="GO" id="GO:0006545">
    <property type="term" value="P:glycine biosynthetic process"/>
    <property type="evidence" value="ECO:0007669"/>
    <property type="project" value="TreeGrafter"/>
</dbReference>
<dbReference type="Proteomes" id="UP000094776">
    <property type="component" value="Chromosome 2"/>
</dbReference>
<accession>A0A1B4Q3I3</accession>
<dbReference type="NCBIfam" id="NF007825">
    <property type="entry name" value="PRK10534.1"/>
    <property type="match status" value="1"/>
</dbReference>
<evidence type="ECO:0000256" key="1">
    <source>
        <dbReference type="ARBA" id="ARBA00001933"/>
    </source>
</evidence>
<feature type="modified residue" description="N6-(pyridoxal phosphate)lysine" evidence="6">
    <location>
        <position position="197"/>
    </location>
</feature>
<dbReference type="PANTHER" id="PTHR48097:SF9">
    <property type="entry name" value="L-THREONINE ALDOLASE"/>
    <property type="match status" value="1"/>
</dbReference>
<dbReference type="AlphaFoldDB" id="A0A1B4Q3I3"/>
<evidence type="ECO:0000256" key="5">
    <source>
        <dbReference type="ARBA" id="ARBA00023239"/>
    </source>
</evidence>
<evidence type="ECO:0000256" key="3">
    <source>
        <dbReference type="ARBA" id="ARBA00011881"/>
    </source>
</evidence>
<dbReference type="InterPro" id="IPR015424">
    <property type="entry name" value="PyrdxlP-dep_Trfase"/>
</dbReference>
<dbReference type="InterPro" id="IPR015421">
    <property type="entry name" value="PyrdxlP-dep_Trfase_major"/>
</dbReference>
<evidence type="ECO:0000259" key="7">
    <source>
        <dbReference type="Pfam" id="PF01212"/>
    </source>
</evidence>
<evidence type="ECO:0000313" key="9">
    <source>
        <dbReference type="Proteomes" id="UP000094776"/>
    </source>
</evidence>
<evidence type="ECO:0000256" key="4">
    <source>
        <dbReference type="ARBA" id="ARBA00022898"/>
    </source>
</evidence>
<dbReference type="PANTHER" id="PTHR48097">
    <property type="entry name" value="L-THREONINE ALDOLASE-RELATED"/>
    <property type="match status" value="1"/>
</dbReference>
<keyword evidence="4" id="KW-0663">Pyridoxal phosphate</keyword>
<dbReference type="EMBL" id="CP013444">
    <property type="protein sequence ID" value="AOK20734.1"/>
    <property type="molecule type" value="Genomic_DNA"/>
</dbReference>
<dbReference type="PIRSF" id="PIRSF017617">
    <property type="entry name" value="Thr_aldolase"/>
    <property type="match status" value="1"/>
</dbReference>
<dbReference type="Pfam" id="PF01212">
    <property type="entry name" value="Beta_elim_lyase"/>
    <property type="match status" value="1"/>
</dbReference>
<dbReference type="GO" id="GO:0006567">
    <property type="term" value="P:L-threonine catabolic process"/>
    <property type="evidence" value="ECO:0007669"/>
    <property type="project" value="TreeGrafter"/>
</dbReference>
<dbReference type="SUPFAM" id="SSF53383">
    <property type="entry name" value="PLP-dependent transferases"/>
    <property type="match status" value="1"/>
</dbReference>
<evidence type="ECO:0000256" key="2">
    <source>
        <dbReference type="ARBA" id="ARBA00006966"/>
    </source>
</evidence>
<organism evidence="8 9">
    <name type="scientific">Burkholderia cepacia</name>
    <name type="common">Pseudomonas cepacia</name>
    <dbReference type="NCBI Taxonomy" id="292"/>
    <lineage>
        <taxon>Bacteria</taxon>
        <taxon>Pseudomonadati</taxon>
        <taxon>Pseudomonadota</taxon>
        <taxon>Betaproteobacteria</taxon>
        <taxon>Burkholderiales</taxon>
        <taxon>Burkholderiaceae</taxon>
        <taxon>Burkholderia</taxon>
        <taxon>Burkholderia cepacia complex</taxon>
    </lineage>
</organism>
<dbReference type="RefSeq" id="WP_069275007.1">
    <property type="nucleotide sequence ID" value="NZ_CP013444.1"/>
</dbReference>
<dbReference type="InterPro" id="IPR015422">
    <property type="entry name" value="PyrdxlP-dep_Trfase_small"/>
</dbReference>
<keyword evidence="5" id="KW-0456">Lyase</keyword>
<name>A0A1B4Q3I3_BURCE</name>
<feature type="domain" description="Aromatic amino acid beta-eliminating lyase/threonine aldolase" evidence="7">
    <location>
        <begin position="3"/>
        <end position="283"/>
    </location>
</feature>
<gene>
    <name evidence="8" type="ORF">WT26_34045</name>
</gene>
<dbReference type="Gene3D" id="3.90.1150.10">
    <property type="entry name" value="Aspartate Aminotransferase, domain 1"/>
    <property type="match status" value="1"/>
</dbReference>
<comment type="similarity">
    <text evidence="2">Belongs to the threonine aldolase family.</text>
</comment>
<comment type="subunit">
    <text evidence="3">Homotetramer.</text>
</comment>
<dbReference type="GO" id="GO:0005829">
    <property type="term" value="C:cytosol"/>
    <property type="evidence" value="ECO:0007669"/>
    <property type="project" value="TreeGrafter"/>
</dbReference>
<dbReference type="NCBIfam" id="NF041359">
    <property type="entry name" value="GntG_guanitoxin"/>
    <property type="match status" value="1"/>
</dbReference>
<proteinExistence type="inferred from homology"/>
<dbReference type="InterPro" id="IPR001597">
    <property type="entry name" value="ArAA_b-elim_lyase/Thr_aldolase"/>
</dbReference>
<reference evidence="8 9" key="1">
    <citation type="submission" date="2015-12" db="EMBL/GenBank/DDBJ databases">
        <title>Diversity of Burkholderia near neighbor genomes.</title>
        <authorList>
            <person name="Sahl J."/>
            <person name="Wagner D."/>
            <person name="Keim P."/>
        </authorList>
    </citation>
    <scope>NUCLEOTIDE SEQUENCE [LARGE SCALE GENOMIC DNA]</scope>
    <source>
        <strain evidence="8 9">MSMB1184WGS</strain>
    </source>
</reference>
<dbReference type="InterPro" id="IPR023603">
    <property type="entry name" value="Low_specificity_L-TA-like"/>
</dbReference>
<sequence length="337" mass="35670">MIDLRSDTVTRPSQAMLAAMTAAEVGDDVWGDDPTVLRLQAVTAERAGKEAGLFFPSGTQSNLAALMAHCERGDEYIVGQLAHTYKYEGGGAAVLGSIQPQPIENAPDGTLPLAKIAAAIKPIDNHFARTRLLALENTIGGRVLPAGYAEEAAAVARSRGLSTHLDGARVCNAAVASGRSIAALCAPFDTVSICFSKGLGAPVGSVLVGHRALIERAQRWRKVLGGAMRQSGILAAACLYALDHNVERLADDHANAAHLAAGLARIDAVKVLSHATNMVFAQFPETDCAPLEAWLKERGILTQMLYASRFVTHCDVSRADIDTFIDAVGAYFAQRRA</sequence>